<gene>
    <name evidence="14" type="ORF">VSS37_08825</name>
</gene>
<dbReference type="PROSITE" id="PS51755">
    <property type="entry name" value="OMPR_PHOB"/>
    <property type="match status" value="1"/>
</dbReference>
<protein>
    <submittedName>
        <fullName evidence="14">Response regulator transcription factor</fullName>
    </submittedName>
</protein>
<keyword evidence="3" id="KW-0678">Repressor</keyword>
<evidence type="ECO:0000256" key="6">
    <source>
        <dbReference type="ARBA" id="ARBA00023015"/>
    </source>
</evidence>
<dbReference type="InterPro" id="IPR036388">
    <property type="entry name" value="WH-like_DNA-bd_sf"/>
</dbReference>
<feature type="DNA-binding region" description="OmpR/PhoB-type" evidence="11">
    <location>
        <begin position="130"/>
        <end position="229"/>
    </location>
</feature>
<dbReference type="PROSITE" id="PS50110">
    <property type="entry name" value="RESPONSE_REGULATORY"/>
    <property type="match status" value="1"/>
</dbReference>
<keyword evidence="4 10" id="KW-0597">Phosphoprotein</keyword>
<evidence type="ECO:0000259" key="12">
    <source>
        <dbReference type="PROSITE" id="PS50110"/>
    </source>
</evidence>
<evidence type="ECO:0000256" key="11">
    <source>
        <dbReference type="PROSITE-ProRule" id="PRU01091"/>
    </source>
</evidence>
<dbReference type="InterPro" id="IPR001789">
    <property type="entry name" value="Sig_transdc_resp-reg_receiver"/>
</dbReference>
<evidence type="ECO:0000256" key="4">
    <source>
        <dbReference type="ARBA" id="ARBA00022553"/>
    </source>
</evidence>
<feature type="domain" description="OmpR/PhoB-type" evidence="13">
    <location>
        <begin position="130"/>
        <end position="229"/>
    </location>
</feature>
<accession>A0ABU6CYB6</accession>
<evidence type="ECO:0000313" key="15">
    <source>
        <dbReference type="Proteomes" id="UP001308005"/>
    </source>
</evidence>
<dbReference type="PANTHER" id="PTHR48111:SF55">
    <property type="entry name" value="AEROBIC RESPIRATION CONTROL PROTEIN ARCA"/>
    <property type="match status" value="1"/>
</dbReference>
<dbReference type="Gene3D" id="1.10.10.10">
    <property type="entry name" value="Winged helix-like DNA-binding domain superfamily/Winged helix DNA-binding domain"/>
    <property type="match status" value="1"/>
</dbReference>
<keyword evidence="9" id="KW-0804">Transcription</keyword>
<dbReference type="SUPFAM" id="SSF52172">
    <property type="entry name" value="CheY-like"/>
    <property type="match status" value="1"/>
</dbReference>
<evidence type="ECO:0000313" key="14">
    <source>
        <dbReference type="EMBL" id="MEB4591078.1"/>
    </source>
</evidence>
<name>A0ABU6CYB6_9GAMM</name>
<evidence type="ECO:0000256" key="3">
    <source>
        <dbReference type="ARBA" id="ARBA00022491"/>
    </source>
</evidence>
<dbReference type="Pfam" id="PF00072">
    <property type="entry name" value="Response_reg"/>
    <property type="match status" value="1"/>
</dbReference>
<proteinExistence type="predicted"/>
<dbReference type="InterPro" id="IPR011006">
    <property type="entry name" value="CheY-like_superfamily"/>
</dbReference>
<keyword evidence="2" id="KW-0963">Cytoplasm</keyword>
<evidence type="ECO:0000259" key="13">
    <source>
        <dbReference type="PROSITE" id="PS51755"/>
    </source>
</evidence>
<dbReference type="Pfam" id="PF00486">
    <property type="entry name" value="Trans_reg_C"/>
    <property type="match status" value="1"/>
</dbReference>
<dbReference type="CDD" id="cd00383">
    <property type="entry name" value="trans_reg_C"/>
    <property type="match status" value="1"/>
</dbReference>
<keyword evidence="5" id="KW-0902">Two-component regulatory system</keyword>
<evidence type="ECO:0000256" key="8">
    <source>
        <dbReference type="ARBA" id="ARBA00023159"/>
    </source>
</evidence>
<dbReference type="RefSeq" id="WP_324694465.1">
    <property type="nucleotide sequence ID" value="NZ_JAYMYJ010000086.1"/>
</dbReference>
<reference evidence="14 15" key="2">
    <citation type="submission" date="2024-01" db="EMBL/GenBank/DDBJ databases">
        <authorList>
            <person name="Xie X."/>
        </authorList>
    </citation>
    <scope>NUCLEOTIDE SEQUENCE [LARGE SCALE GENOMIC DNA]</scope>
    <source>
        <strain evidence="14">SCUT-1</strain>
    </source>
</reference>
<comment type="subcellular location">
    <subcellularLocation>
        <location evidence="1">Cytoplasm</location>
    </subcellularLocation>
</comment>
<dbReference type="Proteomes" id="UP001308005">
    <property type="component" value="Unassembled WGS sequence"/>
</dbReference>
<feature type="modified residue" description="4-aspartylphosphate" evidence="10">
    <location>
        <position position="57"/>
    </location>
</feature>
<dbReference type="Gene3D" id="3.40.50.2300">
    <property type="match status" value="1"/>
</dbReference>
<evidence type="ECO:0000256" key="5">
    <source>
        <dbReference type="ARBA" id="ARBA00023012"/>
    </source>
</evidence>
<dbReference type="InterPro" id="IPR001867">
    <property type="entry name" value="OmpR/PhoB-type_DNA-bd"/>
</dbReference>
<keyword evidence="15" id="KW-1185">Reference proteome</keyword>
<feature type="domain" description="Response regulatory" evidence="12">
    <location>
        <begin position="8"/>
        <end position="122"/>
    </location>
</feature>
<keyword evidence="6" id="KW-0805">Transcription regulation</keyword>
<evidence type="ECO:0000256" key="9">
    <source>
        <dbReference type="ARBA" id="ARBA00023163"/>
    </source>
</evidence>
<evidence type="ECO:0000256" key="1">
    <source>
        <dbReference type="ARBA" id="ARBA00004496"/>
    </source>
</evidence>
<evidence type="ECO:0000256" key="7">
    <source>
        <dbReference type="ARBA" id="ARBA00023125"/>
    </source>
</evidence>
<keyword evidence="8" id="KW-0010">Activator</keyword>
<comment type="caution">
    <text evidence="14">The sequence shown here is derived from an EMBL/GenBank/DDBJ whole genome shotgun (WGS) entry which is preliminary data.</text>
</comment>
<keyword evidence="7 11" id="KW-0238">DNA-binding</keyword>
<dbReference type="PANTHER" id="PTHR48111">
    <property type="entry name" value="REGULATOR OF RPOS"/>
    <property type="match status" value="1"/>
</dbReference>
<dbReference type="SMART" id="SM00862">
    <property type="entry name" value="Trans_reg_C"/>
    <property type="match status" value="1"/>
</dbReference>
<dbReference type="Gene3D" id="6.10.250.690">
    <property type="match status" value="1"/>
</dbReference>
<evidence type="ECO:0000256" key="10">
    <source>
        <dbReference type="PROSITE-ProRule" id="PRU00169"/>
    </source>
</evidence>
<organism evidence="14 15">
    <name type="scientific">Candidatus Thiothrix phosphatis</name>
    <dbReference type="NCBI Taxonomy" id="3112415"/>
    <lineage>
        <taxon>Bacteria</taxon>
        <taxon>Pseudomonadati</taxon>
        <taxon>Pseudomonadota</taxon>
        <taxon>Gammaproteobacteria</taxon>
        <taxon>Thiotrichales</taxon>
        <taxon>Thiotrichaceae</taxon>
        <taxon>Thiothrix</taxon>
    </lineage>
</organism>
<sequence length="231" mass="26836">MNGKTINHILLVDDDVLLHKLLEEYFNIHGHHLYSLKEGEGIGNFLQQRRPDMIILDIMMPGKDGLYWLGWLRTHYPQIPVLLLSAKRTAHDRVKGFELGAADYLIKPFHPKELLIRVNNILHNRQIADNKLIKLGNYLFDPTQEKLLNNNTQIKLSTLESHLLLFFCQNAGQTLTRDDISYALNGNEHHPMNRSIDMAVTRLRKKLGDDKDAPQYLHTVWRKGYRLTLNT</sequence>
<dbReference type="CDD" id="cd17574">
    <property type="entry name" value="REC_OmpR"/>
    <property type="match status" value="1"/>
</dbReference>
<dbReference type="SMART" id="SM00448">
    <property type="entry name" value="REC"/>
    <property type="match status" value="1"/>
</dbReference>
<reference evidence="15" key="1">
    <citation type="submission" date="2023-07" db="EMBL/GenBank/DDBJ databases">
        <title>The carbon used by Thiothrix.</title>
        <authorList>
            <person name="Chen L."/>
        </authorList>
    </citation>
    <scope>NUCLEOTIDE SEQUENCE [LARGE SCALE GENOMIC DNA]</scope>
</reference>
<dbReference type="EMBL" id="JAYMYJ010000086">
    <property type="protein sequence ID" value="MEB4591078.1"/>
    <property type="molecule type" value="Genomic_DNA"/>
</dbReference>
<dbReference type="InterPro" id="IPR039420">
    <property type="entry name" value="WalR-like"/>
</dbReference>
<evidence type="ECO:0000256" key="2">
    <source>
        <dbReference type="ARBA" id="ARBA00022490"/>
    </source>
</evidence>